<evidence type="ECO:0000256" key="4">
    <source>
        <dbReference type="ARBA" id="ARBA00022827"/>
    </source>
</evidence>
<reference evidence="7" key="1">
    <citation type="submission" date="2019-11" db="EMBL/GenBank/DDBJ databases">
        <title>Bipolaris sorokiniana Genome sequencing.</title>
        <authorList>
            <person name="Wang H."/>
        </authorList>
    </citation>
    <scope>NUCLEOTIDE SEQUENCE</scope>
</reference>
<name>A0A8H5ZUZ2_COCSA</name>
<accession>A0A8H5ZUZ2</accession>
<evidence type="ECO:0000256" key="5">
    <source>
        <dbReference type="ARBA" id="ARBA00022857"/>
    </source>
</evidence>
<dbReference type="PANTHER" id="PTHR43098:SF2">
    <property type="entry name" value="FAD-BINDING MONOOXYGENASE AUSB-RELATED"/>
    <property type="match status" value="1"/>
</dbReference>
<organism evidence="7 8">
    <name type="scientific">Cochliobolus sativus</name>
    <name type="common">Common root rot and spot blotch fungus</name>
    <name type="synonym">Bipolaris sorokiniana</name>
    <dbReference type="NCBI Taxonomy" id="45130"/>
    <lineage>
        <taxon>Eukaryota</taxon>
        <taxon>Fungi</taxon>
        <taxon>Dikarya</taxon>
        <taxon>Ascomycota</taxon>
        <taxon>Pezizomycotina</taxon>
        <taxon>Dothideomycetes</taxon>
        <taxon>Pleosporomycetidae</taxon>
        <taxon>Pleosporales</taxon>
        <taxon>Pleosporineae</taxon>
        <taxon>Pleosporaceae</taxon>
        <taxon>Bipolaris</taxon>
    </lineage>
</organism>
<comment type="cofactor">
    <cofactor evidence="1">
        <name>FAD</name>
        <dbReference type="ChEBI" id="CHEBI:57692"/>
    </cofactor>
</comment>
<evidence type="ECO:0000256" key="2">
    <source>
        <dbReference type="ARBA" id="ARBA00010139"/>
    </source>
</evidence>
<dbReference type="AlphaFoldDB" id="A0A8H5ZUZ2"/>
<dbReference type="InterPro" id="IPR050775">
    <property type="entry name" value="FAD-binding_Monooxygenases"/>
</dbReference>
<dbReference type="OMA" id="DPWVDYE"/>
<gene>
    <name evidence="7" type="ORF">GGP41_007212</name>
</gene>
<protein>
    <recommendedName>
        <fullName evidence="9">FAD/NAD(P)-binding domain-containing protein</fullName>
    </recommendedName>
</protein>
<keyword evidence="4" id="KW-0274">FAD</keyword>
<evidence type="ECO:0000256" key="1">
    <source>
        <dbReference type="ARBA" id="ARBA00001974"/>
    </source>
</evidence>
<evidence type="ECO:0000313" key="8">
    <source>
        <dbReference type="Proteomes" id="UP000624244"/>
    </source>
</evidence>
<evidence type="ECO:0000313" key="7">
    <source>
        <dbReference type="EMBL" id="KAF5854398.1"/>
    </source>
</evidence>
<comment type="caution">
    <text evidence="7">The sequence shown here is derived from an EMBL/GenBank/DDBJ whole genome shotgun (WGS) entry which is preliminary data.</text>
</comment>
<dbReference type="GO" id="GO:0016491">
    <property type="term" value="F:oxidoreductase activity"/>
    <property type="evidence" value="ECO:0007669"/>
    <property type="project" value="UniProtKB-KW"/>
</dbReference>
<dbReference type="Proteomes" id="UP000624244">
    <property type="component" value="Unassembled WGS sequence"/>
</dbReference>
<dbReference type="PANTHER" id="PTHR43098">
    <property type="entry name" value="L-ORNITHINE N(5)-MONOOXYGENASE-RELATED"/>
    <property type="match status" value="1"/>
</dbReference>
<dbReference type="SUPFAM" id="SSF51905">
    <property type="entry name" value="FAD/NAD(P)-binding domain"/>
    <property type="match status" value="2"/>
</dbReference>
<sequence>MTASIEEIYAQERQKRIRPEGTAQYVDFDSSSNLKNLAKDPWVDYETLAKTDPPLRDGDKIKFLVTGAGHNGILFAARLIEAGFSHKDIVLVDVSGGYGGTWYWNRYPGLMCDVEGYCYLPLLEETGYIPQHKYSYGAEIRKNAELIASHYGFQSMFCTKVDRQVWDDAKGDWVVDLTQSLGHVRPPTKLTVRAQFLFMAGGTLSVPKMPNVPGFEEFHKHRQVFHTSRWDYSITGGSQEKPDMTKLQDRTVAIIGTGATSVQAIPELAKWAKHLYVIQRTPSYCGERRQKITTTEEWAKVADGPGWQTRRCANLNSHWSGNPDPVDLVDDGWSHNPARAGLIGGNGWSVQPDTVKEHIEKLLAIDRPIAEDLRSRVDKVVEDDKVAEKLKPWYPGWCKRPTFNDGYLQSFNRSNVTLLDTDAKGIEAFTERGIVVGGQEINVDVLVLGTGFVFGFERTPSDRHDAPVLGRGGQSINDKWRSPNFGTLFGITVQDFPNLFGNLGSGMGSSYNTTSTYDTIARLAAYIVAEASRKSSDAEKLVIEPSADGEERWTSEVAKRAAWYSAMTICTPSYFTNEGKSTVAPESPEEAALKARKSTWGGGQNDYRCIIDDYMARTENKLEGFLIREVNSMNEP</sequence>
<keyword evidence="5" id="KW-0521">NADP</keyword>
<keyword evidence="3" id="KW-0285">Flavoprotein</keyword>
<evidence type="ECO:0008006" key="9">
    <source>
        <dbReference type="Google" id="ProtNLM"/>
    </source>
</evidence>
<comment type="similarity">
    <text evidence="2">Belongs to the FAD-binding monooxygenase family.</text>
</comment>
<dbReference type="InterPro" id="IPR036188">
    <property type="entry name" value="FAD/NAD-bd_sf"/>
</dbReference>
<dbReference type="Gene3D" id="3.50.50.60">
    <property type="entry name" value="FAD/NAD(P)-binding domain"/>
    <property type="match status" value="2"/>
</dbReference>
<evidence type="ECO:0000256" key="6">
    <source>
        <dbReference type="ARBA" id="ARBA00023002"/>
    </source>
</evidence>
<dbReference type="EMBL" id="WNKQ01000001">
    <property type="protein sequence ID" value="KAF5854398.1"/>
    <property type="molecule type" value="Genomic_DNA"/>
</dbReference>
<evidence type="ECO:0000256" key="3">
    <source>
        <dbReference type="ARBA" id="ARBA00022630"/>
    </source>
</evidence>
<proteinExistence type="inferred from homology"/>
<keyword evidence="6" id="KW-0560">Oxidoreductase</keyword>